<dbReference type="GeneID" id="99683410"/>
<feature type="domain" description="HAMP" evidence="7">
    <location>
        <begin position="208"/>
        <end position="260"/>
    </location>
</feature>
<dbReference type="Pfam" id="PF00672">
    <property type="entry name" value="HAMP"/>
    <property type="match status" value="1"/>
</dbReference>
<dbReference type="PROSITE" id="PS50111">
    <property type="entry name" value="CHEMOTAXIS_TRANSDUC_2"/>
    <property type="match status" value="1"/>
</dbReference>
<keyword evidence="5" id="KW-0472">Membrane</keyword>
<proteinExistence type="inferred from homology"/>
<dbReference type="Gene3D" id="1.10.287.950">
    <property type="entry name" value="Methyl-accepting chemotaxis protein"/>
    <property type="match status" value="1"/>
</dbReference>
<dbReference type="EMBL" id="SLXD01000006">
    <property type="protein sequence ID" value="TCP02447.1"/>
    <property type="molecule type" value="Genomic_DNA"/>
</dbReference>
<keyword evidence="2" id="KW-0488">Methylation</keyword>
<evidence type="ECO:0000256" key="3">
    <source>
        <dbReference type="ARBA" id="ARBA00029447"/>
    </source>
</evidence>
<comment type="subcellular location">
    <subcellularLocation>
        <location evidence="1">Membrane</location>
    </subcellularLocation>
</comment>
<feature type="transmembrane region" description="Helical" evidence="5">
    <location>
        <begin position="188"/>
        <end position="206"/>
    </location>
</feature>
<accession>A0A4R2MCV6</accession>
<dbReference type="PANTHER" id="PTHR43531:SF14">
    <property type="entry name" value="METHYL-ACCEPTING CHEMOTAXIS PROTEIN I-RELATED"/>
    <property type="match status" value="1"/>
</dbReference>
<evidence type="ECO:0000313" key="8">
    <source>
        <dbReference type="EMBL" id="TCP02447.1"/>
    </source>
</evidence>
<protein>
    <submittedName>
        <fullName evidence="8">Methyl-accepting chemotaxis sensory transducer</fullName>
    </submittedName>
</protein>
<dbReference type="CDD" id="cd11386">
    <property type="entry name" value="MCP_signal"/>
    <property type="match status" value="1"/>
</dbReference>
<dbReference type="FunFam" id="1.10.287.950:FF:000001">
    <property type="entry name" value="Methyl-accepting chemotaxis sensory transducer"/>
    <property type="match status" value="1"/>
</dbReference>
<evidence type="ECO:0000259" key="6">
    <source>
        <dbReference type="PROSITE" id="PS50111"/>
    </source>
</evidence>
<comment type="similarity">
    <text evidence="3">Belongs to the methyl-accepting chemotaxis (MCP) protein family.</text>
</comment>
<sequence>MHVAQKKIWVQLITTIAVALTVVWAVGIFWQGRVNREAAIEQATAFSSSMHDATMAGLTGMMVTGTVAQRAVLLDQVRQLDNIRDLRVLRAEAVNKIFGNGTGADASDPDADERAVLASGKTEIHVATDDKGEYLRVVRPAIASKNYLGKDCTTCHQVPEGTVLGAVSMKVSLEQTNALMARQRWQTILMAIVTCIPVLIVIYPFIRRVVTRPLEAGVDMAHGIASGDLTRDVVVDSRNEIGHLQRALHEMRVSLASIVGRVRHGTDTIAHASARIAGGNKELESRTVHQAQALHETAVSMSRLTDATRQNAEHASQANALAISASDVAKAGGAVVAQVVTTMDSIDAASKRIAEINRVINEIAFQTNLLALNAAVEASRAGEHGRGFAVVASEVRALAQRSSQAAQEIKSLVDTTVEQVGGGSRMAHRAGQTMIEIVDSVKRVTDIMSEIDAASREQMAGIEQVNRTLSGLEGVTGDNARLVQEAASETAALAEQATALDEAVKLFRLPAQDRG</sequence>
<dbReference type="PRINTS" id="PR00260">
    <property type="entry name" value="CHEMTRNSDUCR"/>
</dbReference>
<dbReference type="Pfam" id="PF00015">
    <property type="entry name" value="MCPsignal"/>
    <property type="match status" value="1"/>
</dbReference>
<dbReference type="PROSITE" id="PS50885">
    <property type="entry name" value="HAMP"/>
    <property type="match status" value="1"/>
</dbReference>
<dbReference type="GO" id="GO:0007165">
    <property type="term" value="P:signal transduction"/>
    <property type="evidence" value="ECO:0007669"/>
    <property type="project" value="UniProtKB-KW"/>
</dbReference>
<dbReference type="OrthoDB" id="2489132at2"/>
<dbReference type="Proteomes" id="UP000295106">
    <property type="component" value="Unassembled WGS sequence"/>
</dbReference>
<dbReference type="InterPro" id="IPR003660">
    <property type="entry name" value="HAMP_dom"/>
</dbReference>
<dbReference type="SMART" id="SM00304">
    <property type="entry name" value="HAMP"/>
    <property type="match status" value="1"/>
</dbReference>
<dbReference type="InterPro" id="IPR004090">
    <property type="entry name" value="Chemotax_Me-accpt_rcpt"/>
</dbReference>
<dbReference type="GO" id="GO:0005886">
    <property type="term" value="C:plasma membrane"/>
    <property type="evidence" value="ECO:0007669"/>
    <property type="project" value="TreeGrafter"/>
</dbReference>
<keyword evidence="5" id="KW-0812">Transmembrane</keyword>
<dbReference type="SMART" id="SM00283">
    <property type="entry name" value="MA"/>
    <property type="match status" value="1"/>
</dbReference>
<dbReference type="InterPro" id="IPR051310">
    <property type="entry name" value="MCP_chemotaxis"/>
</dbReference>
<evidence type="ECO:0000256" key="2">
    <source>
        <dbReference type="ARBA" id="ARBA00022481"/>
    </source>
</evidence>
<dbReference type="GO" id="GO:0006935">
    <property type="term" value="P:chemotaxis"/>
    <property type="evidence" value="ECO:0007669"/>
    <property type="project" value="InterPro"/>
</dbReference>
<dbReference type="InterPro" id="IPR004089">
    <property type="entry name" value="MCPsignal_dom"/>
</dbReference>
<gene>
    <name evidence="8" type="ORF">EV684_1068</name>
</gene>
<dbReference type="GO" id="GO:0004888">
    <property type="term" value="F:transmembrane signaling receptor activity"/>
    <property type="evidence" value="ECO:0007669"/>
    <property type="project" value="InterPro"/>
</dbReference>
<dbReference type="CDD" id="cd06225">
    <property type="entry name" value="HAMP"/>
    <property type="match status" value="1"/>
</dbReference>
<feature type="domain" description="Methyl-accepting transducer" evidence="6">
    <location>
        <begin position="265"/>
        <end position="494"/>
    </location>
</feature>
<evidence type="ECO:0000256" key="1">
    <source>
        <dbReference type="ARBA" id="ARBA00004370"/>
    </source>
</evidence>
<reference evidence="8 9" key="1">
    <citation type="submission" date="2019-03" db="EMBL/GenBank/DDBJ databases">
        <title>Genomic Encyclopedia of Type Strains, Phase IV (KMG-IV): sequencing the most valuable type-strain genomes for metagenomic binning, comparative biology and taxonomic classification.</title>
        <authorList>
            <person name="Goeker M."/>
        </authorList>
    </citation>
    <scope>NUCLEOTIDE SEQUENCE [LARGE SCALE GENOMIC DNA]</scope>
    <source>
        <strain evidence="8 9">DSM 1709</strain>
    </source>
</reference>
<evidence type="ECO:0000256" key="5">
    <source>
        <dbReference type="SAM" id="Phobius"/>
    </source>
</evidence>
<dbReference type="AlphaFoldDB" id="A0A4R2MCV6"/>
<feature type="transmembrane region" description="Helical" evidence="5">
    <location>
        <begin position="12"/>
        <end position="30"/>
    </location>
</feature>
<evidence type="ECO:0000256" key="4">
    <source>
        <dbReference type="PROSITE-ProRule" id="PRU00284"/>
    </source>
</evidence>
<evidence type="ECO:0000259" key="7">
    <source>
        <dbReference type="PROSITE" id="PS50885"/>
    </source>
</evidence>
<comment type="caution">
    <text evidence="8">The sequence shown here is derived from an EMBL/GenBank/DDBJ whole genome shotgun (WGS) entry which is preliminary data.</text>
</comment>
<organism evidence="8 9">
    <name type="scientific">Rubrivivax gelatinosus</name>
    <name type="common">Rhodocyclus gelatinosus</name>
    <name type="synonym">Rhodopseudomonas gelatinosa</name>
    <dbReference type="NCBI Taxonomy" id="28068"/>
    <lineage>
        <taxon>Bacteria</taxon>
        <taxon>Pseudomonadati</taxon>
        <taxon>Pseudomonadota</taxon>
        <taxon>Betaproteobacteria</taxon>
        <taxon>Burkholderiales</taxon>
        <taxon>Sphaerotilaceae</taxon>
        <taxon>Rubrivivax</taxon>
    </lineage>
</organism>
<dbReference type="RefSeq" id="WP_132646913.1">
    <property type="nucleotide sequence ID" value="NZ_CP181386.1"/>
</dbReference>
<dbReference type="SUPFAM" id="SSF58104">
    <property type="entry name" value="Methyl-accepting chemotaxis protein (MCP) signaling domain"/>
    <property type="match status" value="1"/>
</dbReference>
<dbReference type="PANTHER" id="PTHR43531">
    <property type="entry name" value="PROTEIN ICFG"/>
    <property type="match status" value="1"/>
</dbReference>
<evidence type="ECO:0000313" key="9">
    <source>
        <dbReference type="Proteomes" id="UP000295106"/>
    </source>
</evidence>
<dbReference type="Gene3D" id="3.30.450.290">
    <property type="match status" value="1"/>
</dbReference>
<keyword evidence="5" id="KW-1133">Transmembrane helix</keyword>
<keyword evidence="4" id="KW-0807">Transducer</keyword>
<name>A0A4R2MCV6_RUBGE</name>